<dbReference type="EMBL" id="QXFY01001210">
    <property type="protein sequence ID" value="KAE9324563.1"/>
    <property type="molecule type" value="Genomic_DNA"/>
</dbReference>
<dbReference type="Proteomes" id="UP000441208">
    <property type="component" value="Unassembled WGS sequence"/>
</dbReference>
<feature type="signal peptide" evidence="1">
    <location>
        <begin position="1"/>
        <end position="18"/>
    </location>
</feature>
<sequence length="74" mass="8429">MCMLDALGVFTTILCSSSANLYEDVSTNARSCVNHRPLDACRTNHHCDQHRIAQIDTIIVRMRMPFGYQKVSDR</sequence>
<evidence type="ECO:0000313" key="7">
    <source>
        <dbReference type="EMBL" id="KAE9189434.1"/>
    </source>
</evidence>
<evidence type="ECO:0000313" key="19">
    <source>
        <dbReference type="Proteomes" id="UP000476176"/>
    </source>
</evidence>
<reference evidence="12 13" key="1">
    <citation type="submission" date="2018-08" db="EMBL/GenBank/DDBJ databases">
        <title>Genomic investigation of the strawberry pathogen Phytophthora fragariae indicates pathogenicity is determined by transcriptional variation in three key races.</title>
        <authorList>
            <person name="Adams T.M."/>
            <person name="Armitage A.D."/>
            <person name="Sobczyk M.K."/>
            <person name="Bates H.J."/>
            <person name="Dunwell J.M."/>
            <person name="Nellist C.F."/>
            <person name="Harrison R.J."/>
        </authorList>
    </citation>
    <scope>NUCLEOTIDE SEQUENCE [LARGE SCALE GENOMIC DNA]</scope>
    <source>
        <strain evidence="10 14">A4</strain>
        <strain evidence="9 15">BC-1</strain>
        <strain evidence="8 19">BC-23</strain>
        <strain evidence="7 13">NOV-27</strain>
        <strain evidence="6 16">NOV-5</strain>
        <strain evidence="5 17">NOV-71</strain>
        <strain evidence="11 20">NOV-77</strain>
        <strain evidence="2 12">NOV-9</strain>
        <strain evidence="4 21">ONT-3</strain>
        <strain evidence="3 18">SCRP245</strain>
    </source>
</reference>
<dbReference type="EMBL" id="QXGB01001520">
    <property type="protein sequence ID" value="KAE9189434.1"/>
    <property type="molecule type" value="Genomic_DNA"/>
</dbReference>
<dbReference type="Proteomes" id="UP000488956">
    <property type="component" value="Unassembled WGS sequence"/>
</dbReference>
<dbReference type="EMBL" id="QXFX01005816">
    <property type="protein sequence ID" value="KAE9059872.1"/>
    <property type="molecule type" value="Genomic_DNA"/>
</dbReference>
<evidence type="ECO:0000313" key="5">
    <source>
        <dbReference type="EMBL" id="KAE9091299.1"/>
    </source>
</evidence>
<gene>
    <name evidence="10" type="ORF">PF001_g18791</name>
    <name evidence="9" type="ORF">PF002_g19353</name>
    <name evidence="8" type="ORF">PF004_g19570</name>
    <name evidence="7" type="ORF">PF005_g19640</name>
    <name evidence="6" type="ORF">PF006_g18050</name>
    <name evidence="5" type="ORF">PF007_g18934</name>
    <name evidence="11" type="ORF">PF008_g17082</name>
    <name evidence="2" type="ORF">PF009_g20462</name>
    <name evidence="4" type="ORF">PF010_g30446</name>
    <name evidence="3" type="ORF">PF011_g18365</name>
</gene>
<dbReference type="EMBL" id="QXGC01001668">
    <property type="protein sequence ID" value="KAE9198321.1"/>
    <property type="molecule type" value="Genomic_DNA"/>
</dbReference>
<evidence type="ECO:0000313" key="10">
    <source>
        <dbReference type="EMBL" id="KAE9292273.1"/>
    </source>
</evidence>
<accession>A0A6A3XZT9</accession>
<evidence type="ECO:0000313" key="3">
    <source>
        <dbReference type="EMBL" id="KAE8990422.1"/>
    </source>
</evidence>
<dbReference type="Proteomes" id="UP000486351">
    <property type="component" value="Unassembled WGS sequence"/>
</dbReference>
<dbReference type="Proteomes" id="UP000440367">
    <property type="component" value="Unassembled WGS sequence"/>
</dbReference>
<evidence type="ECO:0008006" key="22">
    <source>
        <dbReference type="Google" id="ProtNLM"/>
    </source>
</evidence>
<evidence type="ECO:0000313" key="15">
    <source>
        <dbReference type="Proteomes" id="UP000440367"/>
    </source>
</evidence>
<evidence type="ECO:0000313" key="14">
    <source>
        <dbReference type="Proteomes" id="UP000437068"/>
    </source>
</evidence>
<evidence type="ECO:0000313" key="13">
    <source>
        <dbReference type="Proteomes" id="UP000433483"/>
    </source>
</evidence>
<dbReference type="Proteomes" id="UP000433483">
    <property type="component" value="Unassembled WGS sequence"/>
</dbReference>
<keyword evidence="1" id="KW-0732">Signal</keyword>
<protein>
    <recommendedName>
        <fullName evidence="22">Secreted protein</fullName>
    </recommendedName>
</protein>
<comment type="caution">
    <text evidence="9">The sequence shown here is derived from an EMBL/GenBank/DDBJ whole genome shotgun (WGS) entry which is preliminary data.</text>
</comment>
<dbReference type="EMBL" id="QXGF01001522">
    <property type="protein sequence ID" value="KAE8929415.1"/>
    <property type="molecule type" value="Genomic_DNA"/>
</dbReference>
<evidence type="ECO:0000313" key="8">
    <source>
        <dbReference type="EMBL" id="KAE9198321.1"/>
    </source>
</evidence>
<evidence type="ECO:0000313" key="17">
    <source>
        <dbReference type="Proteomes" id="UP000441208"/>
    </source>
</evidence>
<dbReference type="EMBL" id="QXGE01001465">
    <property type="protein sequence ID" value="KAE9292273.1"/>
    <property type="molecule type" value="Genomic_DNA"/>
</dbReference>
<dbReference type="EMBL" id="QXGD01001334">
    <property type="protein sequence ID" value="KAE9208585.1"/>
    <property type="molecule type" value="Genomic_DNA"/>
</dbReference>
<feature type="chain" id="PRO_5036380912" description="Secreted protein" evidence="1">
    <location>
        <begin position="19"/>
        <end position="74"/>
    </location>
</feature>
<organism evidence="9 15">
    <name type="scientific">Phytophthora fragariae</name>
    <dbReference type="NCBI Taxonomy" id="53985"/>
    <lineage>
        <taxon>Eukaryota</taxon>
        <taxon>Sar</taxon>
        <taxon>Stramenopiles</taxon>
        <taxon>Oomycota</taxon>
        <taxon>Peronosporomycetes</taxon>
        <taxon>Peronosporales</taxon>
        <taxon>Peronosporaceae</taxon>
        <taxon>Phytophthora</taxon>
    </lineage>
</organism>
<dbReference type="EMBL" id="QXGA01001373">
    <property type="protein sequence ID" value="KAE9120758.1"/>
    <property type="molecule type" value="Genomic_DNA"/>
</dbReference>
<evidence type="ECO:0000313" key="20">
    <source>
        <dbReference type="Proteomes" id="UP000486351"/>
    </source>
</evidence>
<evidence type="ECO:0000313" key="11">
    <source>
        <dbReference type="EMBL" id="KAE9324563.1"/>
    </source>
</evidence>
<evidence type="ECO:0000313" key="16">
    <source>
        <dbReference type="Proteomes" id="UP000440732"/>
    </source>
</evidence>
<dbReference type="EMBL" id="QXFZ01001393">
    <property type="protein sequence ID" value="KAE9091299.1"/>
    <property type="molecule type" value="Genomic_DNA"/>
</dbReference>
<keyword evidence="13" id="KW-1185">Reference proteome</keyword>
<name>A0A6A3XZT9_9STRA</name>
<dbReference type="EMBL" id="QXFW01001461">
    <property type="protein sequence ID" value="KAE8990422.1"/>
    <property type="molecule type" value="Genomic_DNA"/>
</dbReference>
<evidence type="ECO:0000256" key="1">
    <source>
        <dbReference type="SAM" id="SignalP"/>
    </source>
</evidence>
<dbReference type="Proteomes" id="UP000460718">
    <property type="component" value="Unassembled WGS sequence"/>
</dbReference>
<evidence type="ECO:0000313" key="12">
    <source>
        <dbReference type="Proteomes" id="UP000429523"/>
    </source>
</evidence>
<evidence type="ECO:0000313" key="9">
    <source>
        <dbReference type="EMBL" id="KAE9208585.1"/>
    </source>
</evidence>
<proteinExistence type="predicted"/>
<dbReference type="Proteomes" id="UP000440732">
    <property type="component" value="Unassembled WGS sequence"/>
</dbReference>
<dbReference type="Proteomes" id="UP000429523">
    <property type="component" value="Unassembled WGS sequence"/>
</dbReference>
<evidence type="ECO:0000313" key="2">
    <source>
        <dbReference type="EMBL" id="KAE8929415.1"/>
    </source>
</evidence>
<dbReference type="Proteomes" id="UP000476176">
    <property type="component" value="Unassembled WGS sequence"/>
</dbReference>
<evidence type="ECO:0000313" key="21">
    <source>
        <dbReference type="Proteomes" id="UP000488956"/>
    </source>
</evidence>
<evidence type="ECO:0000313" key="4">
    <source>
        <dbReference type="EMBL" id="KAE9059872.1"/>
    </source>
</evidence>
<evidence type="ECO:0000313" key="18">
    <source>
        <dbReference type="Proteomes" id="UP000460718"/>
    </source>
</evidence>
<dbReference type="Proteomes" id="UP000437068">
    <property type="component" value="Unassembled WGS sequence"/>
</dbReference>
<dbReference type="AlphaFoldDB" id="A0A6A3XZT9"/>
<evidence type="ECO:0000313" key="6">
    <source>
        <dbReference type="EMBL" id="KAE9120758.1"/>
    </source>
</evidence>